<dbReference type="InterPro" id="IPR011013">
    <property type="entry name" value="Gal_mutarotase_sf_dom"/>
</dbReference>
<dbReference type="KEGG" id="lng:BSQ50_04900"/>
<keyword evidence="7" id="KW-1185">Reference proteome</keyword>
<accession>A0A3Q8CUL6</accession>
<keyword evidence="3" id="KW-0378">Hydrolase</keyword>
<dbReference type="Gene3D" id="3.20.110.10">
    <property type="entry name" value="Glycoside hydrolase 38, N terminal domain"/>
    <property type="match status" value="1"/>
</dbReference>
<dbReference type="Gene3D" id="1.20.1270.50">
    <property type="entry name" value="Glycoside hydrolase family 38, central domain"/>
    <property type="match status" value="1"/>
</dbReference>
<dbReference type="GO" id="GO:0046872">
    <property type="term" value="F:metal ion binding"/>
    <property type="evidence" value="ECO:0007669"/>
    <property type="project" value="UniProtKB-KW"/>
</dbReference>
<dbReference type="GO" id="GO:0006013">
    <property type="term" value="P:mannose metabolic process"/>
    <property type="evidence" value="ECO:0007669"/>
    <property type="project" value="InterPro"/>
</dbReference>
<dbReference type="Proteomes" id="UP000324497">
    <property type="component" value="Chromosome"/>
</dbReference>
<dbReference type="Pfam" id="PF01074">
    <property type="entry name" value="Glyco_hydro_38N"/>
    <property type="match status" value="1"/>
</dbReference>
<dbReference type="InterPro" id="IPR011330">
    <property type="entry name" value="Glyco_hydro/deAcase_b/a-brl"/>
</dbReference>
<dbReference type="SUPFAM" id="SSF88688">
    <property type="entry name" value="Families 57/38 glycoside transferase middle domain"/>
    <property type="match status" value="1"/>
</dbReference>
<dbReference type="SUPFAM" id="SSF88713">
    <property type="entry name" value="Glycoside hydrolase/deacetylase"/>
    <property type="match status" value="1"/>
</dbReference>
<dbReference type="PANTHER" id="PTHR46017">
    <property type="entry name" value="ALPHA-MANNOSIDASE 2C1"/>
    <property type="match status" value="1"/>
</dbReference>
<dbReference type="InterPro" id="IPR037094">
    <property type="entry name" value="Glyco_hydro_38_cen_sf"/>
</dbReference>
<dbReference type="GO" id="GO:0004559">
    <property type="term" value="F:alpha-mannosidase activity"/>
    <property type="evidence" value="ECO:0007669"/>
    <property type="project" value="InterPro"/>
</dbReference>
<sequence length="877" mass="99896">MKQLETISQKTSGKVNQTKVYLVNHTHWDREWYFSHQDSLVLSDLLFTDVIDELEKHSEVSFTLDGQLSILDDYLTLYPEKISTIRKLVNEKRLLIGPWFTQPDALHTQGESLLRNGIIGKLMAKKYGPVMDIGYLPDTFGFNCQMPLIISELGIKSFVFWRGIDPAKTKSLYFNWYGLANDRHVTAINMPQGYGTGMLLAPNKGYVAKKLDPAVDFIKKFLPDNFSKVLIPTGNDQMAIIHDFSKKITQINQIGKYEYQTSSFSQFVDQVKKCDLPDYSGELLDPVFSRIHRTCGSSRMPLKLAILRLENKLLYQVEPLFVVGQTCGINLSNNLLIEAWKKVLESQAHDSLAGSINDEVAEDIQHRIKEGNELADGIINTIQRLLALKLHLKSNQVLLINPALKENEGYHKIKVFTSDQYVEFENTDETVLLKQKYIKSRSDILLQSSDGNHYVTEPGYFCSEYLIKKILPPLSYQILNFHEAKQVDKLSITNTSSENAISSNNITLKFEDETVSLVIGNYTITDFLYLEDQENDGDTYDYSPLANSKVLKLHFNQANVTKTKHGLQQMELLGDAILAYDLEQPKKKKTGKLAYQLIITLDAQENITLKVKVNNQIKDHRLRLVVKTGINNNLAVSSVPYGFNKHVPQKEKNWQNKYSEKPVNVWPLDNNVSLSDESKTFTVYSTDVKEFEQDEQKLKFTLLATTSQLGKPNLLNRPGRASGDTTNVGHPLIPTPQAEYLGKHEYNFDIRIYKCFDSKKIANQSYLLKSSALAYQLQDLNLFANRLDNKLQDDLLPQTDLPKELSLFNEKTDLCVSACYPDYFDADAMIVRLFNPTKKKIAYRIPNNAEVVNACDQSQDYLGSVESFDLISLKIKK</sequence>
<dbReference type="InterPro" id="IPR015341">
    <property type="entry name" value="Glyco_hydro_38_cen"/>
</dbReference>
<dbReference type="PANTHER" id="PTHR46017:SF2">
    <property type="entry name" value="MANNOSYLGLYCERATE HYDROLASE"/>
    <property type="match status" value="1"/>
</dbReference>
<dbReference type="EMBL" id="CP018180">
    <property type="protein sequence ID" value="AUJ31955.1"/>
    <property type="molecule type" value="Genomic_DNA"/>
</dbReference>
<reference evidence="6 7" key="1">
    <citation type="submission" date="2016-11" db="EMBL/GenBank/DDBJ databases">
        <title>Interaction between Lactobacillus species and yeast in water kefir.</title>
        <authorList>
            <person name="Behr J."/>
            <person name="Xu D."/>
            <person name="Vogel R.F."/>
        </authorList>
    </citation>
    <scope>NUCLEOTIDE SEQUENCE [LARGE SCALE GENOMIC DNA]</scope>
    <source>
        <strain evidence="6 7">TMW 1.1827</strain>
    </source>
</reference>
<evidence type="ECO:0000256" key="2">
    <source>
        <dbReference type="ARBA" id="ARBA00022723"/>
    </source>
</evidence>
<dbReference type="GO" id="GO:0030246">
    <property type="term" value="F:carbohydrate binding"/>
    <property type="evidence" value="ECO:0007669"/>
    <property type="project" value="InterPro"/>
</dbReference>
<dbReference type="Gene3D" id="2.70.98.30">
    <property type="entry name" value="Golgi alpha-mannosidase II, domain 4"/>
    <property type="match status" value="1"/>
</dbReference>
<evidence type="ECO:0000259" key="5">
    <source>
        <dbReference type="SMART" id="SM00872"/>
    </source>
</evidence>
<evidence type="ECO:0000313" key="6">
    <source>
        <dbReference type="EMBL" id="AUJ31955.1"/>
    </source>
</evidence>
<gene>
    <name evidence="6" type="ORF">BSQ50_04900</name>
</gene>
<organism evidence="6 7">
    <name type="scientific">Liquorilactobacillus nagelii</name>
    <dbReference type="NCBI Taxonomy" id="82688"/>
    <lineage>
        <taxon>Bacteria</taxon>
        <taxon>Bacillati</taxon>
        <taxon>Bacillota</taxon>
        <taxon>Bacilli</taxon>
        <taxon>Lactobacillales</taxon>
        <taxon>Lactobacillaceae</taxon>
        <taxon>Liquorilactobacillus</taxon>
    </lineage>
</organism>
<evidence type="ECO:0000256" key="4">
    <source>
        <dbReference type="ARBA" id="ARBA00023295"/>
    </source>
</evidence>
<dbReference type="SUPFAM" id="SSF74650">
    <property type="entry name" value="Galactose mutarotase-like"/>
    <property type="match status" value="1"/>
</dbReference>
<dbReference type="Pfam" id="PF09261">
    <property type="entry name" value="Alpha-mann_mid"/>
    <property type="match status" value="1"/>
</dbReference>
<dbReference type="SMART" id="SM00872">
    <property type="entry name" value="Alpha-mann_mid"/>
    <property type="match status" value="1"/>
</dbReference>
<dbReference type="RefSeq" id="WP_148126593.1">
    <property type="nucleotide sequence ID" value="NZ_CP018180.1"/>
</dbReference>
<dbReference type="InterPro" id="IPR028995">
    <property type="entry name" value="Glyco_hydro_57/38_cen_sf"/>
</dbReference>
<keyword evidence="2" id="KW-0479">Metal-binding</keyword>
<keyword evidence="4" id="KW-0326">Glycosidase</keyword>
<dbReference type="GO" id="GO:0009313">
    <property type="term" value="P:oligosaccharide catabolic process"/>
    <property type="evidence" value="ECO:0007669"/>
    <property type="project" value="TreeGrafter"/>
</dbReference>
<evidence type="ECO:0000313" key="7">
    <source>
        <dbReference type="Proteomes" id="UP000324497"/>
    </source>
</evidence>
<protein>
    <recommendedName>
        <fullName evidence="5">Glycoside hydrolase family 38 central domain-containing protein</fullName>
    </recommendedName>
</protein>
<dbReference type="AlphaFoldDB" id="A0A3Q8CUL6"/>
<evidence type="ECO:0000256" key="3">
    <source>
        <dbReference type="ARBA" id="ARBA00022801"/>
    </source>
</evidence>
<name>A0A3Q8CUL6_9LACO</name>
<evidence type="ECO:0000256" key="1">
    <source>
        <dbReference type="ARBA" id="ARBA00009792"/>
    </source>
</evidence>
<dbReference type="InterPro" id="IPR027291">
    <property type="entry name" value="Glyco_hydro_38_N_sf"/>
</dbReference>
<feature type="domain" description="Glycoside hydrolase family 38 central" evidence="5">
    <location>
        <begin position="290"/>
        <end position="368"/>
    </location>
</feature>
<comment type="similarity">
    <text evidence="1">Belongs to the glycosyl hydrolase 38 family.</text>
</comment>
<dbReference type="InterPro" id="IPR000602">
    <property type="entry name" value="Glyco_hydro_38_N"/>
</dbReference>
<proteinExistence type="inferred from homology"/>